<reference evidence="1 2" key="1">
    <citation type="submission" date="2016-10" db="EMBL/GenBank/DDBJ databases">
        <authorList>
            <person name="Varghese N."/>
            <person name="Submissions S."/>
        </authorList>
    </citation>
    <scope>NUCLEOTIDE SEQUENCE [LARGE SCALE GENOMIC DNA]</scope>
    <source>
        <strain evidence="1 2">LMG 18378</strain>
    </source>
</reference>
<dbReference type="RefSeq" id="WP_074983996.1">
    <property type="nucleotide sequence ID" value="NZ_CP101752.1"/>
</dbReference>
<protein>
    <submittedName>
        <fullName evidence="1">Uncharacterized protein</fullName>
    </submittedName>
</protein>
<sequence length="206" mass="22793">MRIAFVDGGTYYHHATYNDPQLRPYFHSNLYAPELPGADLDDIDCLYVASRQNPEDLIAAQDTIAAFLAAGKLVVALGESRADLWLQGVRWRPCETNFWWWLQPGADSGLRLGAADHGLFAHLDLAAATWHRHGELQPPEGAISLVNTVDGGSVLYDDSVTTAGRMIVSTLDPCYHHGSYFMPATTRFLHGFLPWLKAGAKVRREG</sequence>
<evidence type="ECO:0000313" key="2">
    <source>
        <dbReference type="Proteomes" id="UP000183385"/>
    </source>
</evidence>
<comment type="caution">
    <text evidence="1">The sequence shown here is derived from an EMBL/GenBank/DDBJ whole genome shotgun (WGS) entry which is preliminary data.</text>
</comment>
<name>A0AAQ1QZC2_9PSED</name>
<dbReference type="AlphaFoldDB" id="A0AAQ1QZC2"/>
<dbReference type="EMBL" id="FOLS01000030">
    <property type="protein sequence ID" value="SFD60001.1"/>
    <property type="molecule type" value="Genomic_DNA"/>
</dbReference>
<dbReference type="Proteomes" id="UP000183385">
    <property type="component" value="Unassembled WGS sequence"/>
</dbReference>
<gene>
    <name evidence="1" type="ORF">SAMN05216577_13047</name>
</gene>
<evidence type="ECO:0000313" key="1">
    <source>
        <dbReference type="EMBL" id="SFD60001.1"/>
    </source>
</evidence>
<keyword evidence="2" id="KW-1185">Reference proteome</keyword>
<proteinExistence type="predicted"/>
<organism evidence="1 2">
    <name type="scientific">Pseudomonas citronellolis</name>
    <dbReference type="NCBI Taxonomy" id="53408"/>
    <lineage>
        <taxon>Bacteria</taxon>
        <taxon>Pseudomonadati</taxon>
        <taxon>Pseudomonadota</taxon>
        <taxon>Gammaproteobacteria</taxon>
        <taxon>Pseudomonadales</taxon>
        <taxon>Pseudomonadaceae</taxon>
        <taxon>Pseudomonas</taxon>
    </lineage>
</organism>
<accession>A0AAQ1QZC2</accession>